<keyword evidence="17" id="KW-0732">Signal</keyword>
<evidence type="ECO:0000256" key="15">
    <source>
        <dbReference type="ARBA" id="ARBA00049551"/>
    </source>
</evidence>
<keyword evidence="9" id="KW-0249">Electron transport</keyword>
<evidence type="ECO:0000256" key="1">
    <source>
        <dbReference type="ARBA" id="ARBA00004225"/>
    </source>
</evidence>
<keyword evidence="12 18" id="KW-0496">Mitochondrion</keyword>
<evidence type="ECO:0000256" key="5">
    <source>
        <dbReference type="ARBA" id="ARBA00022448"/>
    </source>
</evidence>
<dbReference type="GO" id="GO:0031966">
    <property type="term" value="C:mitochondrial membrane"/>
    <property type="evidence" value="ECO:0007669"/>
    <property type="project" value="UniProtKB-SubCell"/>
</dbReference>
<comment type="similarity">
    <text evidence="2">Belongs to the complex I subunit 6 family.</text>
</comment>
<evidence type="ECO:0000313" key="18">
    <source>
        <dbReference type="EMBL" id="ACJ69531.1"/>
    </source>
</evidence>
<feature type="chain" id="PRO_5002950812" description="NADH-ubiquinone oxidoreductase chain 6" evidence="17">
    <location>
        <begin position="20"/>
        <end position="167"/>
    </location>
</feature>
<keyword evidence="10 16" id="KW-1133">Transmembrane helix</keyword>
<evidence type="ECO:0000256" key="4">
    <source>
        <dbReference type="ARBA" id="ARBA00021095"/>
    </source>
</evidence>
<dbReference type="CTD" id="4541"/>
<dbReference type="AlphaFoldDB" id="C5HIT6"/>
<keyword evidence="5" id="KW-0813">Transport</keyword>
<proteinExistence type="inferred from homology"/>
<organism evidence="18">
    <name type="scientific">Laccotrephes robustus</name>
    <dbReference type="NCBI Taxonomy" id="575834"/>
    <lineage>
        <taxon>Eukaryota</taxon>
        <taxon>Metazoa</taxon>
        <taxon>Ecdysozoa</taxon>
        <taxon>Arthropoda</taxon>
        <taxon>Hexapoda</taxon>
        <taxon>Insecta</taxon>
        <taxon>Pterygota</taxon>
        <taxon>Neoptera</taxon>
        <taxon>Paraneoptera</taxon>
        <taxon>Hemiptera</taxon>
        <taxon>Heteroptera</taxon>
        <taxon>Panheteroptera</taxon>
        <taxon>Nepomorpha</taxon>
        <taxon>Nepidae</taxon>
        <taxon>Nepinae</taxon>
        <taxon>Laccotrephes</taxon>
    </lineage>
</organism>
<keyword evidence="8" id="KW-1278">Translocase</keyword>
<evidence type="ECO:0000256" key="6">
    <source>
        <dbReference type="ARBA" id="ARBA00022660"/>
    </source>
</evidence>
<evidence type="ECO:0000256" key="10">
    <source>
        <dbReference type="ARBA" id="ARBA00022989"/>
    </source>
</evidence>
<name>C5HIT6_9HEMI</name>
<feature type="transmembrane region" description="Helical" evidence="16">
    <location>
        <begin position="79"/>
        <end position="100"/>
    </location>
</feature>
<evidence type="ECO:0000256" key="13">
    <source>
        <dbReference type="ARBA" id="ARBA00023136"/>
    </source>
</evidence>
<evidence type="ECO:0000256" key="12">
    <source>
        <dbReference type="ARBA" id="ARBA00023128"/>
    </source>
</evidence>
<geneLocation type="mitochondrion" evidence="18"/>
<evidence type="ECO:0000256" key="8">
    <source>
        <dbReference type="ARBA" id="ARBA00022967"/>
    </source>
</evidence>
<dbReference type="EC" id="7.1.1.2" evidence="3"/>
<feature type="transmembrane region" description="Helical" evidence="16">
    <location>
        <begin position="46"/>
        <end position="67"/>
    </location>
</feature>
<evidence type="ECO:0000256" key="11">
    <source>
        <dbReference type="ARBA" id="ARBA00023027"/>
    </source>
</evidence>
<keyword evidence="6" id="KW-0679">Respiratory chain</keyword>
<dbReference type="EMBL" id="FJ456948">
    <property type="protein sequence ID" value="ACJ69531.1"/>
    <property type="molecule type" value="Genomic_DNA"/>
</dbReference>
<dbReference type="InterPro" id="IPR050269">
    <property type="entry name" value="ComplexI_Subunit6"/>
</dbReference>
<feature type="transmembrane region" description="Helical" evidence="16">
    <location>
        <begin position="135"/>
        <end position="159"/>
    </location>
</feature>
<comment type="catalytic activity">
    <reaction evidence="15">
        <text>a ubiquinone + NADH + 5 H(+)(in) = a ubiquinol + NAD(+) + 4 H(+)(out)</text>
        <dbReference type="Rhea" id="RHEA:29091"/>
        <dbReference type="Rhea" id="RHEA-COMP:9565"/>
        <dbReference type="Rhea" id="RHEA-COMP:9566"/>
        <dbReference type="ChEBI" id="CHEBI:15378"/>
        <dbReference type="ChEBI" id="CHEBI:16389"/>
        <dbReference type="ChEBI" id="CHEBI:17976"/>
        <dbReference type="ChEBI" id="CHEBI:57540"/>
        <dbReference type="ChEBI" id="CHEBI:57945"/>
        <dbReference type="EC" id="7.1.1.2"/>
    </reaction>
</comment>
<evidence type="ECO:0000256" key="3">
    <source>
        <dbReference type="ARBA" id="ARBA00012944"/>
    </source>
</evidence>
<comment type="subcellular location">
    <subcellularLocation>
        <location evidence="1">Mitochondrion membrane</location>
        <topology evidence="1">Multi-pass membrane protein</topology>
    </subcellularLocation>
</comment>
<feature type="signal peptide" evidence="17">
    <location>
        <begin position="1"/>
        <end position="19"/>
    </location>
</feature>
<dbReference type="GO" id="GO:0008137">
    <property type="term" value="F:NADH dehydrogenase (ubiquinone) activity"/>
    <property type="evidence" value="ECO:0007669"/>
    <property type="project" value="UniProtKB-EC"/>
</dbReference>
<evidence type="ECO:0000256" key="2">
    <source>
        <dbReference type="ARBA" id="ARBA00005698"/>
    </source>
</evidence>
<evidence type="ECO:0000256" key="16">
    <source>
        <dbReference type="SAM" id="Phobius"/>
    </source>
</evidence>
<dbReference type="PANTHER" id="PTHR11435:SF1">
    <property type="entry name" value="NADH-UBIQUINONE OXIDOREDUCTASE CHAIN 6"/>
    <property type="match status" value="1"/>
</dbReference>
<keyword evidence="11" id="KW-0520">NAD</keyword>
<evidence type="ECO:0000256" key="17">
    <source>
        <dbReference type="SAM" id="SignalP"/>
    </source>
</evidence>
<gene>
    <name evidence="18" type="primary">ND6</name>
</gene>
<reference evidence="18" key="1">
    <citation type="journal article" date="2009" name="BMC Evol. Biol.">
        <title>Phylogenetic analysis of the true water bugs (Insecta: Hemiptera: Heteroptera: Nepomorpha): evidence from mitochondrial genomes.</title>
        <authorList>
            <person name="Hua J."/>
            <person name="Li M."/>
            <person name="Dong P."/>
            <person name="Cui Y."/>
            <person name="Xie Q."/>
            <person name="Bu W."/>
        </authorList>
    </citation>
    <scope>NUCLEOTIDE SEQUENCE</scope>
</reference>
<dbReference type="PANTHER" id="PTHR11435">
    <property type="entry name" value="NADH UBIQUINONE OXIDOREDUCTASE SUBUNIT ND6"/>
    <property type="match status" value="1"/>
</dbReference>
<protein>
    <recommendedName>
        <fullName evidence="4">NADH-ubiquinone oxidoreductase chain 6</fullName>
        <ecNumber evidence="3">7.1.1.2</ecNumber>
    </recommendedName>
    <alternativeName>
        <fullName evidence="14">NADH dehydrogenase subunit 6</fullName>
    </alternativeName>
</protein>
<accession>C5HIT6</accession>
<keyword evidence="13 16" id="KW-0472">Membrane</keyword>
<sequence length="167" mass="19404">MKMIIIMMMTMMSIMLTMTKHPMSMGLILMIQTSLCAMMVGFMIKSFWFSYMLFIIMMGGMLVLFIYMASIASNEKMKFSMKMTITTAMMMAIIITTWMMSDNLIMETNQVPTQTNTMENEQNLSLMKMFSMQTMSLTIMMVLYLLLTMIVITFIVNVFEGPMRKKN</sequence>
<keyword evidence="7 16" id="KW-0812">Transmembrane</keyword>
<evidence type="ECO:0000256" key="9">
    <source>
        <dbReference type="ARBA" id="ARBA00022982"/>
    </source>
</evidence>
<evidence type="ECO:0000256" key="14">
    <source>
        <dbReference type="ARBA" id="ARBA00031019"/>
    </source>
</evidence>
<evidence type="ECO:0000256" key="7">
    <source>
        <dbReference type="ARBA" id="ARBA00022692"/>
    </source>
</evidence>
<dbReference type="RefSeq" id="YP_002970617.1">
    <property type="nucleotide sequence ID" value="NC_012817.1"/>
</dbReference>
<dbReference type="GeneID" id="7996383"/>